<keyword evidence="2" id="KW-1185">Reference proteome</keyword>
<sequence>MIVSRALRPVDCDPAATGPDRRTWSCLARRGMLHSETETVDLWRLPPGERLVHDIRDGVEEALFVLSGTGTATRGPDELPLTEGSLVLARHDSAITVTAGPEGLRLLSTRVLPRALSTALPARVPQLD</sequence>
<reference evidence="1 2" key="1">
    <citation type="journal article" date="2019" name="Int. J. Syst. Evol. Microbiol.">
        <title>The Global Catalogue of Microorganisms (GCM) 10K type strain sequencing project: providing services to taxonomists for standard genome sequencing and annotation.</title>
        <authorList>
            <consortium name="The Broad Institute Genomics Platform"/>
            <consortium name="The Broad Institute Genome Sequencing Center for Infectious Disease"/>
            <person name="Wu L."/>
            <person name="Ma J."/>
        </authorList>
    </citation>
    <scope>NUCLEOTIDE SEQUENCE [LARGE SCALE GENOMIC DNA]</scope>
    <source>
        <strain evidence="1 2">JCM 12393</strain>
    </source>
</reference>
<proteinExistence type="predicted"/>
<dbReference type="Proteomes" id="UP001499863">
    <property type="component" value="Unassembled WGS sequence"/>
</dbReference>
<accession>A0ABN1Y664</accession>
<dbReference type="InterPro" id="IPR011051">
    <property type="entry name" value="RmlC_Cupin_sf"/>
</dbReference>
<protein>
    <recommendedName>
        <fullName evidence="3">Cupin domain-containing protein</fullName>
    </recommendedName>
</protein>
<evidence type="ECO:0000313" key="2">
    <source>
        <dbReference type="Proteomes" id="UP001499863"/>
    </source>
</evidence>
<dbReference type="EMBL" id="BAAAKJ010000161">
    <property type="protein sequence ID" value="GAA1395393.1"/>
    <property type="molecule type" value="Genomic_DNA"/>
</dbReference>
<organism evidence="1 2">
    <name type="scientific">Kitasatospora putterlickiae</name>
    <dbReference type="NCBI Taxonomy" id="221725"/>
    <lineage>
        <taxon>Bacteria</taxon>
        <taxon>Bacillati</taxon>
        <taxon>Actinomycetota</taxon>
        <taxon>Actinomycetes</taxon>
        <taxon>Kitasatosporales</taxon>
        <taxon>Streptomycetaceae</taxon>
        <taxon>Kitasatospora</taxon>
    </lineage>
</organism>
<dbReference type="InterPro" id="IPR014710">
    <property type="entry name" value="RmlC-like_jellyroll"/>
</dbReference>
<evidence type="ECO:0008006" key="3">
    <source>
        <dbReference type="Google" id="ProtNLM"/>
    </source>
</evidence>
<dbReference type="SUPFAM" id="SSF51182">
    <property type="entry name" value="RmlC-like cupins"/>
    <property type="match status" value="1"/>
</dbReference>
<dbReference type="Gene3D" id="2.60.120.10">
    <property type="entry name" value="Jelly Rolls"/>
    <property type="match status" value="1"/>
</dbReference>
<gene>
    <name evidence="1" type="ORF">GCM10009639_30490</name>
</gene>
<dbReference type="CDD" id="cd02247">
    <property type="entry name" value="cupin_pirin_C"/>
    <property type="match status" value="1"/>
</dbReference>
<comment type="caution">
    <text evidence="1">The sequence shown here is derived from an EMBL/GenBank/DDBJ whole genome shotgun (WGS) entry which is preliminary data.</text>
</comment>
<evidence type="ECO:0000313" key="1">
    <source>
        <dbReference type="EMBL" id="GAA1395393.1"/>
    </source>
</evidence>
<name>A0ABN1Y664_9ACTN</name>
<dbReference type="RefSeq" id="WP_344335014.1">
    <property type="nucleotide sequence ID" value="NZ_BAAAKJ010000161.1"/>
</dbReference>